<sequence length="42" mass="4676">MFDLASREFPLSALGATRLAPADEDPALVLDNGCDDVQWLRW</sequence>
<evidence type="ECO:0000313" key="2">
    <source>
        <dbReference type="Proteomes" id="UP000198867"/>
    </source>
</evidence>
<dbReference type="Proteomes" id="UP000198867">
    <property type="component" value="Unassembled WGS sequence"/>
</dbReference>
<reference evidence="2" key="1">
    <citation type="submission" date="2016-10" db="EMBL/GenBank/DDBJ databases">
        <authorList>
            <person name="Varghese N."/>
            <person name="Submissions S."/>
        </authorList>
    </citation>
    <scope>NUCLEOTIDE SEQUENCE [LARGE SCALE GENOMIC DNA]</scope>
    <source>
        <strain evidence="2">CGMCC 1.11101</strain>
    </source>
</reference>
<dbReference type="STRING" id="995034.SAMN05216219_2234"/>
<protein>
    <submittedName>
        <fullName evidence="1">Uncharacterized protein</fullName>
    </submittedName>
</protein>
<accession>A0A1I5C5Y8</accession>
<dbReference type="EMBL" id="FOVM01000006">
    <property type="protein sequence ID" value="SFN82425.1"/>
    <property type="molecule type" value="Genomic_DNA"/>
</dbReference>
<keyword evidence="2" id="KW-1185">Reference proteome</keyword>
<proteinExistence type="predicted"/>
<gene>
    <name evidence="1" type="ORF">SAMN05216219_2234</name>
</gene>
<name>A0A1I5C5Y8_9MICO</name>
<dbReference type="AlphaFoldDB" id="A0A1I5C5Y8"/>
<evidence type="ECO:0000313" key="1">
    <source>
        <dbReference type="EMBL" id="SFN82425.1"/>
    </source>
</evidence>
<organism evidence="1 2">
    <name type="scientific">Mycetocola miduiensis</name>
    <dbReference type="NCBI Taxonomy" id="995034"/>
    <lineage>
        <taxon>Bacteria</taxon>
        <taxon>Bacillati</taxon>
        <taxon>Actinomycetota</taxon>
        <taxon>Actinomycetes</taxon>
        <taxon>Micrococcales</taxon>
        <taxon>Microbacteriaceae</taxon>
        <taxon>Mycetocola</taxon>
    </lineage>
</organism>